<organism evidence="1 2">
    <name type="scientific">Gracilibacillus xinjiangensis</name>
    <dbReference type="NCBI Taxonomy" id="1193282"/>
    <lineage>
        <taxon>Bacteria</taxon>
        <taxon>Bacillati</taxon>
        <taxon>Bacillota</taxon>
        <taxon>Bacilli</taxon>
        <taxon>Bacillales</taxon>
        <taxon>Bacillaceae</taxon>
        <taxon>Gracilibacillus</taxon>
    </lineage>
</organism>
<dbReference type="EMBL" id="JBHSDT010000001">
    <property type="protein sequence ID" value="MFC4401516.1"/>
    <property type="molecule type" value="Genomic_DNA"/>
</dbReference>
<protein>
    <submittedName>
        <fullName evidence="1">SE1561 family protein</fullName>
    </submittedName>
</protein>
<name>A0ABV8WT62_9BACI</name>
<comment type="caution">
    <text evidence="1">The sequence shown here is derived from an EMBL/GenBank/DDBJ whole genome shotgun (WGS) entry which is preliminary data.</text>
</comment>
<dbReference type="NCBIfam" id="NF040878">
    <property type="entry name" value="SE1561_fam"/>
    <property type="match status" value="1"/>
</dbReference>
<sequence>MAENNEKILQLRQQLERFIEQLDRLDPEETSVEDVDKLIQLIEKIELNLDRK</sequence>
<proteinExistence type="predicted"/>
<dbReference type="RefSeq" id="WP_390248180.1">
    <property type="nucleotide sequence ID" value="NZ_JBHSDT010000001.1"/>
</dbReference>
<accession>A0ABV8WT62</accession>
<evidence type="ECO:0000313" key="2">
    <source>
        <dbReference type="Proteomes" id="UP001595882"/>
    </source>
</evidence>
<dbReference type="Proteomes" id="UP001595882">
    <property type="component" value="Unassembled WGS sequence"/>
</dbReference>
<keyword evidence="2" id="KW-1185">Reference proteome</keyword>
<gene>
    <name evidence="1" type="ORF">ACFOY7_00195</name>
</gene>
<dbReference type="InterPro" id="IPR047670">
    <property type="entry name" value="YfjT-like"/>
</dbReference>
<reference evidence="2" key="1">
    <citation type="journal article" date="2019" name="Int. J. Syst. Evol. Microbiol.">
        <title>The Global Catalogue of Microorganisms (GCM) 10K type strain sequencing project: providing services to taxonomists for standard genome sequencing and annotation.</title>
        <authorList>
            <consortium name="The Broad Institute Genomics Platform"/>
            <consortium name="The Broad Institute Genome Sequencing Center for Infectious Disease"/>
            <person name="Wu L."/>
            <person name="Ma J."/>
        </authorList>
    </citation>
    <scope>NUCLEOTIDE SEQUENCE [LARGE SCALE GENOMIC DNA]</scope>
    <source>
        <strain evidence="2">CCUG 37865</strain>
    </source>
</reference>
<evidence type="ECO:0000313" key="1">
    <source>
        <dbReference type="EMBL" id="MFC4401516.1"/>
    </source>
</evidence>